<proteinExistence type="predicted"/>
<dbReference type="EMBL" id="CP029347">
    <property type="protein sequence ID" value="AWL11179.1"/>
    <property type="molecule type" value="Genomic_DNA"/>
</dbReference>
<dbReference type="Proteomes" id="UP000245728">
    <property type="component" value="Chromosome"/>
</dbReference>
<dbReference type="RefSeq" id="WP_109338845.1">
    <property type="nucleotide sequence ID" value="NZ_CP029347.1"/>
</dbReference>
<dbReference type="OrthoDB" id="6288569at2"/>
<evidence type="ECO:0008006" key="3">
    <source>
        <dbReference type="Google" id="ProtNLM"/>
    </source>
</evidence>
<keyword evidence="2" id="KW-1185">Reference proteome</keyword>
<dbReference type="InterPro" id="IPR021433">
    <property type="entry name" value="DUF3083"/>
</dbReference>
<gene>
    <name evidence="1" type="ORF">HMF8227_00683</name>
</gene>
<dbReference type="AlphaFoldDB" id="A0A2S2E0R1"/>
<accession>A0A2S2E0R1</accession>
<name>A0A2S2E0R1_9ALTE</name>
<dbReference type="Pfam" id="PF11281">
    <property type="entry name" value="DUF3083"/>
    <property type="match status" value="1"/>
</dbReference>
<evidence type="ECO:0000313" key="1">
    <source>
        <dbReference type="EMBL" id="AWL11179.1"/>
    </source>
</evidence>
<dbReference type="KEGG" id="salh:HMF8227_00683"/>
<sequence length="381" mass="43790">MLTQYSSRSSLTRKHSAVHKVYVPASARQNQYLLVVLKLDEAMSNMARQMNKADGDYDGFYRFIGNGFLSLCRQQQLNNVSFIARDKLVRVRYAEEPQMIETQQQLLFFYNPARHSGVRSIYDPNQLCDKLEFLFLATGDALRNQASSFHRQVVELLPKLAERLNVTVSQFKLKDHQHLTYDIFSAAKGDKATRTHGFRHLSERYRQQSMLLPATANSQTFAIARLPVDNRILAQFDSVPQAEERYNLVYTRISEVFFAAARQFNLKHLAIIANGKIPVVRAASDGSYIRPEGELLHLGFDTANTGGDYVSQWHNQRLADSVQLVFYAADTDINRKGYGRFVNQVSDCLKMVCRELGYQNQRDAVMMRFYQHLSYSLPERS</sequence>
<organism evidence="1 2">
    <name type="scientific">Saliniradius amylolyticus</name>
    <dbReference type="NCBI Taxonomy" id="2183582"/>
    <lineage>
        <taxon>Bacteria</taxon>
        <taxon>Pseudomonadati</taxon>
        <taxon>Pseudomonadota</taxon>
        <taxon>Gammaproteobacteria</taxon>
        <taxon>Alteromonadales</taxon>
        <taxon>Alteromonadaceae</taxon>
        <taxon>Saliniradius</taxon>
    </lineage>
</organism>
<protein>
    <recommendedName>
        <fullName evidence="3">DUF3083 family protein</fullName>
    </recommendedName>
</protein>
<evidence type="ECO:0000313" key="2">
    <source>
        <dbReference type="Proteomes" id="UP000245728"/>
    </source>
</evidence>
<reference evidence="1 2" key="1">
    <citation type="submission" date="2018-05" db="EMBL/GenBank/DDBJ databases">
        <title>Salinimonas sp. HMF8227 Genome sequencing and assembly.</title>
        <authorList>
            <person name="Kang H."/>
            <person name="Kang J."/>
            <person name="Cha I."/>
            <person name="Kim H."/>
            <person name="Joh K."/>
        </authorList>
    </citation>
    <scope>NUCLEOTIDE SEQUENCE [LARGE SCALE GENOMIC DNA]</scope>
    <source>
        <strain evidence="1 2">HMF8227</strain>
    </source>
</reference>